<dbReference type="RefSeq" id="WP_119894082.1">
    <property type="nucleotide sequence ID" value="NZ_CP032419.1"/>
</dbReference>
<keyword evidence="2" id="KW-1185">Reference proteome</keyword>
<proteinExistence type="predicted"/>
<dbReference type="Proteomes" id="UP000265560">
    <property type="component" value="Chromosome"/>
</dbReference>
<dbReference type="AlphaFoldDB" id="A0A385Z5S9"/>
<sequence length="107" mass="12148">MLRLLLIFALLCPLTGWAETIEIPLGQQGAANIRLPARGESQQAVLLRFGLADQEHAPVGQPPITRWDYREFSLYFESGRVIDRVIHHHPRYPAQLPDAQQQPKESP</sequence>
<protein>
    <submittedName>
        <fullName evidence="1">Phosphodiesterase</fullName>
    </submittedName>
</protein>
<evidence type="ECO:0000313" key="2">
    <source>
        <dbReference type="Proteomes" id="UP000265560"/>
    </source>
</evidence>
<dbReference type="OrthoDB" id="7063662at2"/>
<dbReference type="KEGG" id="pcav:D3880_14150"/>
<name>A0A385Z5S9_9PSED</name>
<evidence type="ECO:0000313" key="1">
    <source>
        <dbReference type="EMBL" id="AYC33427.1"/>
    </source>
</evidence>
<reference evidence="2" key="1">
    <citation type="submission" date="2018-09" db="EMBL/GenBank/DDBJ databases">
        <authorList>
            <person name="Zhu H."/>
        </authorList>
    </citation>
    <scope>NUCLEOTIDE SEQUENCE [LARGE SCALE GENOMIC DNA]</scope>
    <source>
        <strain evidence="2">K2W31S-8</strain>
    </source>
</reference>
<gene>
    <name evidence="1" type="ORF">D3880_14150</name>
</gene>
<dbReference type="EMBL" id="CP032419">
    <property type="protein sequence ID" value="AYC33427.1"/>
    <property type="molecule type" value="Genomic_DNA"/>
</dbReference>
<accession>A0A385Z5S9</accession>
<organism evidence="1 2">
    <name type="scientific">Pseudomonas cavernae</name>
    <dbReference type="NCBI Taxonomy" id="2320867"/>
    <lineage>
        <taxon>Bacteria</taxon>
        <taxon>Pseudomonadati</taxon>
        <taxon>Pseudomonadota</taxon>
        <taxon>Gammaproteobacteria</taxon>
        <taxon>Pseudomonadales</taxon>
        <taxon>Pseudomonadaceae</taxon>
        <taxon>Pseudomonas</taxon>
    </lineage>
</organism>